<sequence length="241" mass="28190">MIPDYTLRRSSRRRTIEIQVRPDSVRVLAPARVAQSRINQLVAEKSDWIATRQQELRLRLPVSPQPVVLEQGSELRWLGEPVMLELTTGQPETAVNLSAGIIELSLSRRIRKPQAEAVQQQLEHWYREQAQQYFKRRVAEWSELMKLSPSAIVVRSYRRKWGCCNSRGVVSFNWLLMMAPVRIIDYVIVHELSHLKQMNHSPRFWQEVNRFYPDYAEAKAWLNSHGTGLCWPPVEARPVRL</sequence>
<dbReference type="RefSeq" id="WP_205213063.1">
    <property type="nucleotide sequence ID" value="NZ_JAFFZP010000005.1"/>
</dbReference>
<dbReference type="PANTHER" id="PTHR30399">
    <property type="entry name" value="UNCHARACTERIZED PROTEIN YGJP"/>
    <property type="match status" value="1"/>
</dbReference>
<evidence type="ECO:0000313" key="2">
    <source>
        <dbReference type="EMBL" id="MBN0986729.1"/>
    </source>
</evidence>
<dbReference type="Gene3D" id="3.30.2010.10">
    <property type="entry name" value="Metalloproteases ('zincins'), catalytic domain"/>
    <property type="match status" value="1"/>
</dbReference>
<protein>
    <submittedName>
        <fullName evidence="2">M48 family metallopeptidase</fullName>
    </submittedName>
</protein>
<dbReference type="EMBL" id="JAFFZP010000005">
    <property type="protein sequence ID" value="MBN0986729.1"/>
    <property type="molecule type" value="Genomic_DNA"/>
</dbReference>
<proteinExistence type="predicted"/>
<dbReference type="Proteomes" id="UP000760472">
    <property type="component" value="Unassembled WGS sequence"/>
</dbReference>
<organism evidence="2 3">
    <name type="scientific">Amphritea pacifica</name>
    <dbReference type="NCBI Taxonomy" id="2811233"/>
    <lineage>
        <taxon>Bacteria</taxon>
        <taxon>Pseudomonadati</taxon>
        <taxon>Pseudomonadota</taxon>
        <taxon>Gammaproteobacteria</taxon>
        <taxon>Oceanospirillales</taxon>
        <taxon>Oceanospirillaceae</taxon>
        <taxon>Amphritea</taxon>
    </lineage>
</organism>
<evidence type="ECO:0000259" key="1">
    <source>
        <dbReference type="Pfam" id="PF01863"/>
    </source>
</evidence>
<reference evidence="2 3" key="1">
    <citation type="submission" date="2021-02" db="EMBL/GenBank/DDBJ databases">
        <title>A novel species of genus Amphritea isolated from a fishpond in China.</title>
        <authorList>
            <person name="Lu H."/>
        </authorList>
    </citation>
    <scope>NUCLEOTIDE SEQUENCE [LARGE SCALE GENOMIC DNA]</scope>
    <source>
        <strain evidence="2 3">RP18W</strain>
    </source>
</reference>
<accession>A0ABS2W4U7</accession>
<feature type="domain" description="YgjP-like metallopeptidase" evidence="1">
    <location>
        <begin position="14"/>
        <end position="225"/>
    </location>
</feature>
<gene>
    <name evidence="2" type="ORF">JW498_05100</name>
</gene>
<evidence type="ECO:0000313" key="3">
    <source>
        <dbReference type="Proteomes" id="UP000760472"/>
    </source>
</evidence>
<dbReference type="InterPro" id="IPR002725">
    <property type="entry name" value="YgjP-like_metallopeptidase"/>
</dbReference>
<comment type="caution">
    <text evidence="2">The sequence shown here is derived from an EMBL/GenBank/DDBJ whole genome shotgun (WGS) entry which is preliminary data.</text>
</comment>
<dbReference type="PANTHER" id="PTHR30399:SF1">
    <property type="entry name" value="UTP PYROPHOSPHATASE"/>
    <property type="match status" value="1"/>
</dbReference>
<dbReference type="Pfam" id="PF01863">
    <property type="entry name" value="YgjP-like"/>
    <property type="match status" value="1"/>
</dbReference>
<dbReference type="InterPro" id="IPR053136">
    <property type="entry name" value="UTP_pyrophosphatase-like"/>
</dbReference>
<name>A0ABS2W4U7_9GAMM</name>
<keyword evidence="3" id="KW-1185">Reference proteome</keyword>
<dbReference type="CDD" id="cd07344">
    <property type="entry name" value="M48_yhfN_like"/>
    <property type="match status" value="1"/>
</dbReference>